<dbReference type="InterPro" id="IPR037294">
    <property type="entry name" value="ABC_BtuC-like"/>
</dbReference>
<dbReference type="AlphaFoldDB" id="X4ZYJ2"/>
<dbReference type="Gene3D" id="1.10.3470.10">
    <property type="entry name" value="ABC transporter involved in vitamin B12 uptake, BtuC"/>
    <property type="match status" value="1"/>
</dbReference>
<gene>
    <name evidence="9" type="ORF">PSAB_11625</name>
</gene>
<keyword evidence="4" id="KW-1003">Cell membrane</keyword>
<dbReference type="Pfam" id="PF01032">
    <property type="entry name" value="FecCD"/>
    <property type="match status" value="1"/>
</dbReference>
<evidence type="ECO:0000256" key="5">
    <source>
        <dbReference type="ARBA" id="ARBA00022692"/>
    </source>
</evidence>
<protein>
    <submittedName>
        <fullName evidence="9">Ferrichrome ABC transporter permease</fullName>
    </submittedName>
</protein>
<dbReference type="PATRIC" id="fig|1268072.3.peg.2416"/>
<dbReference type="GO" id="GO:0022857">
    <property type="term" value="F:transmembrane transporter activity"/>
    <property type="evidence" value="ECO:0007669"/>
    <property type="project" value="InterPro"/>
</dbReference>
<reference evidence="9 10" key="1">
    <citation type="journal article" date="2014" name="PLoS Genet.">
        <title>Comparative Genomic Analysis of N2-Fixing and Non-N2-Fixing Paenibacillus spp.: Organization, Evolution and Expression of the Nitrogen Fixation Genes.</title>
        <authorList>
            <person name="Xie J.B."/>
            <person name="Du Z."/>
            <person name="Bai L."/>
            <person name="Tian C."/>
            <person name="Zhang Y."/>
            <person name="Xie J.Y."/>
            <person name="Wang T."/>
            <person name="Liu X."/>
            <person name="Chen X."/>
            <person name="Cheng Q."/>
            <person name="Chen S."/>
            <person name="Li J."/>
        </authorList>
    </citation>
    <scope>NUCLEOTIDE SEQUENCE [LARGE SCALE GENOMIC DNA]</scope>
    <source>
        <strain evidence="9 10">T27</strain>
    </source>
</reference>
<dbReference type="PANTHER" id="PTHR30472">
    <property type="entry name" value="FERRIC ENTEROBACTIN TRANSPORT SYSTEM PERMEASE PROTEIN"/>
    <property type="match status" value="1"/>
</dbReference>
<evidence type="ECO:0000256" key="3">
    <source>
        <dbReference type="ARBA" id="ARBA00022448"/>
    </source>
</evidence>
<accession>X4ZYJ2</accession>
<evidence type="ECO:0000256" key="1">
    <source>
        <dbReference type="ARBA" id="ARBA00004651"/>
    </source>
</evidence>
<evidence type="ECO:0000256" key="4">
    <source>
        <dbReference type="ARBA" id="ARBA00022475"/>
    </source>
</evidence>
<evidence type="ECO:0000256" key="6">
    <source>
        <dbReference type="ARBA" id="ARBA00022989"/>
    </source>
</evidence>
<dbReference type="InterPro" id="IPR000522">
    <property type="entry name" value="ABC_transptr_permease_BtuC"/>
</dbReference>
<name>X4ZYJ2_9BACL</name>
<feature type="transmembrane region" description="Helical" evidence="8">
    <location>
        <begin position="37"/>
        <end position="57"/>
    </location>
</feature>
<keyword evidence="5 8" id="KW-0812">Transmembrane</keyword>
<keyword evidence="7 8" id="KW-0472">Membrane</keyword>
<comment type="similarity">
    <text evidence="2">Belongs to the binding-protein-dependent transport system permease family. FecCD subfamily.</text>
</comment>
<dbReference type="PANTHER" id="PTHR30472:SF69">
    <property type="entry name" value="HEME-IRON TRANSPORT SYSTEM PERMEASE PROTEIN ISDF-RELATED"/>
    <property type="match status" value="1"/>
</dbReference>
<organism evidence="9 10">
    <name type="scientific">Paenibacillus sabinae T27</name>
    <dbReference type="NCBI Taxonomy" id="1268072"/>
    <lineage>
        <taxon>Bacteria</taxon>
        <taxon>Bacillati</taxon>
        <taxon>Bacillota</taxon>
        <taxon>Bacilli</taxon>
        <taxon>Bacillales</taxon>
        <taxon>Paenibacillaceae</taxon>
        <taxon>Paenibacillus</taxon>
    </lineage>
</organism>
<proteinExistence type="inferred from homology"/>
<dbReference type="eggNOG" id="COG0609">
    <property type="taxonomic scope" value="Bacteria"/>
</dbReference>
<keyword evidence="3" id="KW-0813">Transport</keyword>
<evidence type="ECO:0000313" key="9">
    <source>
        <dbReference type="EMBL" id="AHV97253.1"/>
    </source>
</evidence>
<dbReference type="SUPFAM" id="SSF81345">
    <property type="entry name" value="ABC transporter involved in vitamin B12 uptake, BtuC"/>
    <property type="match status" value="1"/>
</dbReference>
<dbReference type="GO" id="GO:0005886">
    <property type="term" value="C:plasma membrane"/>
    <property type="evidence" value="ECO:0007669"/>
    <property type="project" value="UniProtKB-SubCell"/>
</dbReference>
<dbReference type="KEGG" id="psab:PSAB_11625"/>
<comment type="subcellular location">
    <subcellularLocation>
        <location evidence="1">Cell membrane</location>
        <topology evidence="1">Multi-pass membrane protein</topology>
    </subcellularLocation>
</comment>
<evidence type="ECO:0000256" key="7">
    <source>
        <dbReference type="ARBA" id="ARBA00023136"/>
    </source>
</evidence>
<keyword evidence="10" id="KW-1185">Reference proteome</keyword>
<keyword evidence="6 8" id="KW-1133">Transmembrane helix</keyword>
<dbReference type="Proteomes" id="UP000019772">
    <property type="component" value="Chromosome"/>
</dbReference>
<dbReference type="GO" id="GO:0033214">
    <property type="term" value="P:siderophore-iron import into cell"/>
    <property type="evidence" value="ECO:0007669"/>
    <property type="project" value="TreeGrafter"/>
</dbReference>
<dbReference type="STRING" id="1268072.PSAB_11625"/>
<evidence type="ECO:0000256" key="8">
    <source>
        <dbReference type="SAM" id="Phobius"/>
    </source>
</evidence>
<dbReference type="HOGENOM" id="CLU_2808429_0_0_9"/>
<dbReference type="EMBL" id="CP004078">
    <property type="protein sequence ID" value="AHV97253.1"/>
    <property type="molecule type" value="Genomic_DNA"/>
</dbReference>
<evidence type="ECO:0000256" key="2">
    <source>
        <dbReference type="ARBA" id="ARBA00007935"/>
    </source>
</evidence>
<sequence length="67" mass="7085">MGIGSASVSYSHIIPTILGHGSFKDEFVLFDIRLPRMLIALLSGMALALSGSILQAVTWNDLAIPAS</sequence>
<evidence type="ECO:0000313" key="10">
    <source>
        <dbReference type="Proteomes" id="UP000019772"/>
    </source>
</evidence>